<evidence type="ECO:0000256" key="1">
    <source>
        <dbReference type="SAM" id="MobiDB-lite"/>
    </source>
</evidence>
<name>A0ABP8JQJ6_9MICO</name>
<keyword evidence="3" id="KW-1185">Reference proteome</keyword>
<protein>
    <submittedName>
        <fullName evidence="2">Uncharacterized protein</fullName>
    </submittedName>
</protein>
<accession>A0ABP8JQJ6</accession>
<reference evidence="3" key="1">
    <citation type="journal article" date="2019" name="Int. J. Syst. Evol. Microbiol.">
        <title>The Global Catalogue of Microorganisms (GCM) 10K type strain sequencing project: providing services to taxonomists for standard genome sequencing and annotation.</title>
        <authorList>
            <consortium name="The Broad Institute Genomics Platform"/>
            <consortium name="The Broad Institute Genome Sequencing Center for Infectious Disease"/>
            <person name="Wu L."/>
            <person name="Ma J."/>
        </authorList>
    </citation>
    <scope>NUCLEOTIDE SEQUENCE [LARGE SCALE GENOMIC DNA]</scope>
    <source>
        <strain evidence="3">JCM 17738</strain>
    </source>
</reference>
<gene>
    <name evidence="2" type="ORF">GCM10023153_15630</name>
</gene>
<comment type="caution">
    <text evidence="2">The sequence shown here is derived from an EMBL/GenBank/DDBJ whole genome shotgun (WGS) entry which is preliminary data.</text>
</comment>
<evidence type="ECO:0000313" key="3">
    <source>
        <dbReference type="Proteomes" id="UP001500390"/>
    </source>
</evidence>
<evidence type="ECO:0000313" key="2">
    <source>
        <dbReference type="EMBL" id="GAA4394499.1"/>
    </source>
</evidence>
<dbReference type="Proteomes" id="UP001500390">
    <property type="component" value="Unassembled WGS sequence"/>
</dbReference>
<feature type="region of interest" description="Disordered" evidence="1">
    <location>
        <begin position="1"/>
        <end position="34"/>
    </location>
</feature>
<sequence length="93" mass="9958">MPVHRIHRTYDNDETSGTHLGPDNDPNGIRHHVPGQREFQGFTGAKPLCAGPFWGFTGAKPPCAGPFWGFTGAKPPCAGPFWGFTGAKPPCVV</sequence>
<organism evidence="2 3">
    <name type="scientific">Ornithinibacter aureus</name>
    <dbReference type="NCBI Taxonomy" id="622664"/>
    <lineage>
        <taxon>Bacteria</taxon>
        <taxon>Bacillati</taxon>
        <taxon>Actinomycetota</taxon>
        <taxon>Actinomycetes</taxon>
        <taxon>Micrococcales</taxon>
        <taxon>Intrasporangiaceae</taxon>
        <taxon>Ornithinibacter</taxon>
    </lineage>
</organism>
<proteinExistence type="predicted"/>
<dbReference type="EMBL" id="BAABFX010000025">
    <property type="protein sequence ID" value="GAA4394499.1"/>
    <property type="molecule type" value="Genomic_DNA"/>
</dbReference>